<accession>A0A197JL29</accession>
<gene>
    <name evidence="3" type="ORF">K457DRAFT_1643889</name>
</gene>
<name>A0A197JL29_9FUNG</name>
<keyword evidence="2" id="KW-0472">Membrane</keyword>
<keyword evidence="2" id="KW-1133">Transmembrane helix</keyword>
<feature type="transmembrane region" description="Helical" evidence="2">
    <location>
        <begin position="71"/>
        <end position="91"/>
    </location>
</feature>
<dbReference type="AlphaFoldDB" id="A0A197JL29"/>
<evidence type="ECO:0000256" key="2">
    <source>
        <dbReference type="SAM" id="Phobius"/>
    </source>
</evidence>
<proteinExistence type="predicted"/>
<dbReference type="EMBL" id="KV442083">
    <property type="protein sequence ID" value="OAQ25079.1"/>
    <property type="molecule type" value="Genomic_DNA"/>
</dbReference>
<feature type="compositionally biased region" description="Acidic residues" evidence="1">
    <location>
        <begin position="308"/>
        <end position="317"/>
    </location>
</feature>
<evidence type="ECO:0000313" key="4">
    <source>
        <dbReference type="Proteomes" id="UP000078512"/>
    </source>
</evidence>
<organism evidence="3 4">
    <name type="scientific">Linnemannia elongata AG-77</name>
    <dbReference type="NCBI Taxonomy" id="1314771"/>
    <lineage>
        <taxon>Eukaryota</taxon>
        <taxon>Fungi</taxon>
        <taxon>Fungi incertae sedis</taxon>
        <taxon>Mucoromycota</taxon>
        <taxon>Mortierellomycotina</taxon>
        <taxon>Mortierellomycetes</taxon>
        <taxon>Mortierellales</taxon>
        <taxon>Mortierellaceae</taxon>
        <taxon>Linnemannia</taxon>
    </lineage>
</organism>
<dbReference type="Proteomes" id="UP000078512">
    <property type="component" value="Unassembled WGS sequence"/>
</dbReference>
<feature type="non-terminal residue" evidence="3">
    <location>
        <position position="1"/>
    </location>
</feature>
<feature type="region of interest" description="Disordered" evidence="1">
    <location>
        <begin position="98"/>
        <end position="172"/>
    </location>
</feature>
<reference evidence="3 4" key="1">
    <citation type="submission" date="2016-05" db="EMBL/GenBank/DDBJ databases">
        <title>Genome sequencing reveals origins of a unique bacterial endosymbiosis in the earliest lineages of terrestrial Fungi.</title>
        <authorList>
            <consortium name="DOE Joint Genome Institute"/>
            <person name="Uehling J."/>
            <person name="Gryganskyi A."/>
            <person name="Hameed K."/>
            <person name="Tschaplinski T."/>
            <person name="Misztal P."/>
            <person name="Wu S."/>
            <person name="Desiro A."/>
            <person name="Vande Pol N."/>
            <person name="Du Z.-Y."/>
            <person name="Zienkiewicz A."/>
            <person name="Zienkiewicz K."/>
            <person name="Morin E."/>
            <person name="Tisserant E."/>
            <person name="Splivallo R."/>
            <person name="Hainaut M."/>
            <person name="Henrissat B."/>
            <person name="Ohm R."/>
            <person name="Kuo A."/>
            <person name="Yan J."/>
            <person name="Lipzen A."/>
            <person name="Nolan M."/>
            <person name="Labutti K."/>
            <person name="Barry K."/>
            <person name="Goldstein A."/>
            <person name="Labbe J."/>
            <person name="Schadt C."/>
            <person name="Tuskan G."/>
            <person name="Grigoriev I."/>
            <person name="Martin F."/>
            <person name="Vilgalys R."/>
            <person name="Bonito G."/>
        </authorList>
    </citation>
    <scope>NUCLEOTIDE SEQUENCE [LARGE SCALE GENOMIC DNA]</scope>
    <source>
        <strain evidence="3 4">AG-77</strain>
    </source>
</reference>
<evidence type="ECO:0000256" key="1">
    <source>
        <dbReference type="SAM" id="MobiDB-lite"/>
    </source>
</evidence>
<evidence type="ECO:0000313" key="3">
    <source>
        <dbReference type="EMBL" id="OAQ25079.1"/>
    </source>
</evidence>
<feature type="compositionally biased region" description="Polar residues" evidence="1">
    <location>
        <begin position="321"/>
        <end position="331"/>
    </location>
</feature>
<keyword evidence="2" id="KW-0812">Transmembrane</keyword>
<protein>
    <submittedName>
        <fullName evidence="3">Uncharacterized protein</fullName>
    </submittedName>
</protein>
<keyword evidence="4" id="KW-1185">Reference proteome</keyword>
<feature type="region of interest" description="Disordered" evidence="1">
    <location>
        <begin position="289"/>
        <end position="347"/>
    </location>
</feature>
<sequence>VPSAHPLQPYLKNKTFTSFLSSFLLYSFLHTQSIQSHQTYTTLLPSLPTLLSAQTHTTTMRPTTKTTPIRLLVPLILILTLLSSTTTTTYARAILQKRTPDSNDGNSDTLIVYPPSGHNPDHILYPPGKDPGSLHTDNKRRKRSDTQLRVEAEAEEGSGAKIEKRNHFSQVLNTGRLHRRPSTHHLYNLHTNDVANIDIKGSGNGRAEEYPYWSAEEEDEEEIDEEVDLERHVGIYEDDDDDNLGFEDVGNVRQVIGGDSTPIIIEPFIRHPAHGSSLFDIDISSSSNGNDLAGDHDEKNSNAGDNNNNDEDDEEDLERIQASQPWLQHQYSSSSSPKHHHNNKNNDDADILKSQIWIVDEWDEDLDGVEETMDDFIDWIDDLDHVRARLAGDGHSGINFPLRRLFS</sequence>
<dbReference type="OrthoDB" id="2443754at2759"/>